<feature type="domain" description="NADP-dependent oxidoreductase" evidence="8">
    <location>
        <begin position="35"/>
        <end position="266"/>
    </location>
</feature>
<evidence type="ECO:0000256" key="2">
    <source>
        <dbReference type="ARBA" id="ARBA00022857"/>
    </source>
</evidence>
<evidence type="ECO:0000313" key="9">
    <source>
        <dbReference type="EMBL" id="GGA01947.1"/>
    </source>
</evidence>
<dbReference type="PROSITE" id="PS00798">
    <property type="entry name" value="ALDOKETO_REDUCTASE_1"/>
    <property type="match status" value="1"/>
</dbReference>
<evidence type="ECO:0000256" key="7">
    <source>
        <dbReference type="SAM" id="MobiDB-lite"/>
    </source>
</evidence>
<dbReference type="FunFam" id="3.20.20.100:FF:000002">
    <property type="entry name" value="2,5-diketo-D-gluconic acid reductase A"/>
    <property type="match status" value="1"/>
</dbReference>
<feature type="active site" description="Proton donor" evidence="4">
    <location>
        <position position="55"/>
    </location>
</feature>
<dbReference type="PANTHER" id="PTHR43827:SF3">
    <property type="entry name" value="NADP-DEPENDENT OXIDOREDUCTASE DOMAIN-CONTAINING PROTEIN"/>
    <property type="match status" value="1"/>
</dbReference>
<keyword evidence="3" id="KW-0560">Oxidoreductase</keyword>
<dbReference type="InterPro" id="IPR018170">
    <property type="entry name" value="Aldo/ket_reductase_CS"/>
</dbReference>
<dbReference type="GO" id="GO:0016616">
    <property type="term" value="F:oxidoreductase activity, acting on the CH-OH group of donors, NAD or NADP as acceptor"/>
    <property type="evidence" value="ECO:0007669"/>
    <property type="project" value="UniProtKB-ARBA"/>
</dbReference>
<sequence>MSALAENQPWIELNDGTTLPAIGFGTYPLFGRGGTEAVSNALQAGYRLIDTAYNYENEGTVGAALAASGLDRGAYRVQSKLAGRYHEYDKAIAATEESLMRLGLDYLDSLIIHWPNPIAGKYVEAWRALVELKERGLVRSIGVSNFEPEHLERVIEATGVVPAVNQIELHPYFVQSHLREVHATLGIVTQAWRPLGKRNPAYHEEPVAAAAAAHGVSPAQVILRWHIQLGVLPLPKSATPERQRSNLDVFGFELSAAEVEAISALDSPEGRSPGLDPNSHEEF</sequence>
<protein>
    <submittedName>
        <fullName evidence="9">Oxidoreductase</fullName>
    </submittedName>
</protein>
<proteinExistence type="inferred from homology"/>
<reference evidence="9" key="1">
    <citation type="journal article" date="2014" name="Int. J. Syst. Evol. Microbiol.">
        <title>Complete genome sequence of Corynebacterium casei LMG S-19264T (=DSM 44701T), isolated from a smear-ripened cheese.</title>
        <authorList>
            <consortium name="US DOE Joint Genome Institute (JGI-PGF)"/>
            <person name="Walter F."/>
            <person name="Albersmeier A."/>
            <person name="Kalinowski J."/>
            <person name="Ruckert C."/>
        </authorList>
    </citation>
    <scope>NUCLEOTIDE SEQUENCE</scope>
    <source>
        <strain evidence="9">CGMCC 1.12785</strain>
    </source>
</reference>
<feature type="site" description="Lowers pKa of active site Tyr" evidence="6">
    <location>
        <position position="80"/>
    </location>
</feature>
<keyword evidence="2" id="KW-0521">NADP</keyword>
<dbReference type="EMBL" id="BMFY01000001">
    <property type="protein sequence ID" value="GGA01947.1"/>
    <property type="molecule type" value="Genomic_DNA"/>
</dbReference>
<feature type="binding site" evidence="5">
    <location>
        <position position="113"/>
    </location>
    <ligand>
        <name>substrate</name>
    </ligand>
</feature>
<comment type="similarity">
    <text evidence="1">Belongs to the aldo/keto reductase family.</text>
</comment>
<evidence type="ECO:0000256" key="4">
    <source>
        <dbReference type="PIRSR" id="PIRSR000097-1"/>
    </source>
</evidence>
<evidence type="ECO:0000256" key="5">
    <source>
        <dbReference type="PIRSR" id="PIRSR000097-2"/>
    </source>
</evidence>
<comment type="caution">
    <text evidence="9">The sequence shown here is derived from an EMBL/GenBank/DDBJ whole genome shotgun (WGS) entry which is preliminary data.</text>
</comment>
<organism evidence="9 10">
    <name type="scientific">Sediminivirga luteola</name>
    <dbReference type="NCBI Taxonomy" id="1774748"/>
    <lineage>
        <taxon>Bacteria</taxon>
        <taxon>Bacillati</taxon>
        <taxon>Actinomycetota</taxon>
        <taxon>Actinomycetes</taxon>
        <taxon>Micrococcales</taxon>
        <taxon>Brevibacteriaceae</taxon>
        <taxon>Sediminivirga</taxon>
    </lineage>
</organism>
<dbReference type="InterPro" id="IPR036812">
    <property type="entry name" value="NAD(P)_OxRdtase_dom_sf"/>
</dbReference>
<gene>
    <name evidence="9" type="ORF">GCM10011333_00580</name>
</gene>
<dbReference type="CDD" id="cd19132">
    <property type="entry name" value="AKR_AKR5D1_E1"/>
    <property type="match status" value="1"/>
</dbReference>
<evidence type="ECO:0000259" key="8">
    <source>
        <dbReference type="Pfam" id="PF00248"/>
    </source>
</evidence>
<dbReference type="SUPFAM" id="SSF51430">
    <property type="entry name" value="NAD(P)-linked oxidoreductase"/>
    <property type="match status" value="1"/>
</dbReference>
<name>A0A8J2XHK3_9MICO</name>
<dbReference type="PIRSF" id="PIRSF000097">
    <property type="entry name" value="AKR"/>
    <property type="match status" value="1"/>
</dbReference>
<dbReference type="Proteomes" id="UP000616114">
    <property type="component" value="Unassembled WGS sequence"/>
</dbReference>
<dbReference type="Gene3D" id="3.20.20.100">
    <property type="entry name" value="NADP-dependent oxidoreductase domain"/>
    <property type="match status" value="1"/>
</dbReference>
<evidence type="ECO:0000256" key="3">
    <source>
        <dbReference type="ARBA" id="ARBA00023002"/>
    </source>
</evidence>
<dbReference type="PROSITE" id="PS00062">
    <property type="entry name" value="ALDOKETO_REDUCTASE_2"/>
    <property type="match status" value="1"/>
</dbReference>
<evidence type="ECO:0000256" key="6">
    <source>
        <dbReference type="PIRSR" id="PIRSR000097-3"/>
    </source>
</evidence>
<dbReference type="PRINTS" id="PR00069">
    <property type="entry name" value="ALDKETRDTASE"/>
</dbReference>
<dbReference type="Pfam" id="PF00248">
    <property type="entry name" value="Aldo_ket_red"/>
    <property type="match status" value="1"/>
</dbReference>
<keyword evidence="10" id="KW-1185">Reference proteome</keyword>
<dbReference type="PANTHER" id="PTHR43827">
    <property type="entry name" value="2,5-DIKETO-D-GLUCONIC ACID REDUCTASE"/>
    <property type="match status" value="1"/>
</dbReference>
<dbReference type="PROSITE" id="PS00063">
    <property type="entry name" value="ALDOKETO_REDUCTASE_3"/>
    <property type="match status" value="1"/>
</dbReference>
<evidence type="ECO:0000313" key="10">
    <source>
        <dbReference type="Proteomes" id="UP000616114"/>
    </source>
</evidence>
<dbReference type="InterPro" id="IPR023210">
    <property type="entry name" value="NADP_OxRdtase_dom"/>
</dbReference>
<feature type="region of interest" description="Disordered" evidence="7">
    <location>
        <begin position="263"/>
        <end position="283"/>
    </location>
</feature>
<evidence type="ECO:0000256" key="1">
    <source>
        <dbReference type="ARBA" id="ARBA00007905"/>
    </source>
</evidence>
<dbReference type="RefSeq" id="WP_188548927.1">
    <property type="nucleotide sequence ID" value="NZ_BMFY01000001.1"/>
</dbReference>
<dbReference type="InterPro" id="IPR020471">
    <property type="entry name" value="AKR"/>
</dbReference>
<reference evidence="9" key="2">
    <citation type="submission" date="2020-09" db="EMBL/GenBank/DDBJ databases">
        <authorList>
            <person name="Sun Q."/>
            <person name="Zhou Y."/>
        </authorList>
    </citation>
    <scope>NUCLEOTIDE SEQUENCE</scope>
    <source>
        <strain evidence="9">CGMCC 1.12785</strain>
    </source>
</reference>
<dbReference type="AlphaFoldDB" id="A0A8J2XHK3"/>
<accession>A0A8J2XHK3</accession>